<dbReference type="Pfam" id="PF20132">
    <property type="entry name" value="DUF6522"/>
    <property type="match status" value="1"/>
</dbReference>
<gene>
    <name evidence="1" type="ORF">QO231_10820</name>
</gene>
<comment type="caution">
    <text evidence="1">The sequence shown here is derived from an EMBL/GenBank/DDBJ whole genome shotgun (WGS) entry which is preliminary data.</text>
</comment>
<dbReference type="RefSeq" id="WP_316775977.1">
    <property type="nucleotide sequence ID" value="NZ_JASMWN010000007.1"/>
</dbReference>
<sequence length="101" mass="11178">MTRVEISQDGFVVDAEVIAKAFKLEPENIQPLMRSGEITSLSETGIGEDAGRARLTFHYGDRTVRLVISQTGTILKRVSFPSRSRKPIASEMFPLPSEPKS</sequence>
<proteinExistence type="predicted"/>
<organism evidence="1 2">
    <name type="scientific">Sedimentitalea todarodis</name>
    <dbReference type="NCBI Taxonomy" id="1631240"/>
    <lineage>
        <taxon>Bacteria</taxon>
        <taxon>Pseudomonadati</taxon>
        <taxon>Pseudomonadota</taxon>
        <taxon>Alphaproteobacteria</taxon>
        <taxon>Rhodobacterales</taxon>
        <taxon>Paracoccaceae</taxon>
        <taxon>Sedimentitalea</taxon>
    </lineage>
</organism>
<dbReference type="Proteomes" id="UP001255416">
    <property type="component" value="Unassembled WGS sequence"/>
</dbReference>
<dbReference type="EMBL" id="JASMWN010000007">
    <property type="protein sequence ID" value="MDU9004342.1"/>
    <property type="molecule type" value="Genomic_DNA"/>
</dbReference>
<evidence type="ECO:0000313" key="1">
    <source>
        <dbReference type="EMBL" id="MDU9004342.1"/>
    </source>
</evidence>
<name>A0ABU3VDU3_9RHOB</name>
<keyword evidence="2" id="KW-1185">Reference proteome</keyword>
<accession>A0ABU3VDU3</accession>
<reference evidence="2" key="1">
    <citation type="submission" date="2023-05" db="EMBL/GenBank/DDBJ databases">
        <title>Sedimentitalea sp. nov. JM2-8.</title>
        <authorList>
            <person name="Huang J."/>
        </authorList>
    </citation>
    <scope>NUCLEOTIDE SEQUENCE [LARGE SCALE GENOMIC DNA]</scope>
    <source>
        <strain evidence="2">KHS03</strain>
    </source>
</reference>
<dbReference type="InterPro" id="IPR045389">
    <property type="entry name" value="DUF6522"/>
</dbReference>
<evidence type="ECO:0000313" key="2">
    <source>
        <dbReference type="Proteomes" id="UP001255416"/>
    </source>
</evidence>
<protein>
    <submittedName>
        <fullName evidence="1">DUF6522 family protein</fullName>
    </submittedName>
</protein>